<keyword evidence="1" id="KW-0175">Coiled coil</keyword>
<accession>A0A7J7NEC2</accession>
<proteinExistence type="predicted"/>
<feature type="non-terminal residue" evidence="3">
    <location>
        <position position="1"/>
    </location>
</feature>
<dbReference type="EMBL" id="JACGCM010000854">
    <property type="protein sequence ID" value="KAF6165322.1"/>
    <property type="molecule type" value="Genomic_DNA"/>
</dbReference>
<evidence type="ECO:0000256" key="1">
    <source>
        <dbReference type="SAM" id="Coils"/>
    </source>
</evidence>
<organism evidence="3 4">
    <name type="scientific">Kingdonia uniflora</name>
    <dbReference type="NCBI Taxonomy" id="39325"/>
    <lineage>
        <taxon>Eukaryota</taxon>
        <taxon>Viridiplantae</taxon>
        <taxon>Streptophyta</taxon>
        <taxon>Embryophyta</taxon>
        <taxon>Tracheophyta</taxon>
        <taxon>Spermatophyta</taxon>
        <taxon>Magnoliopsida</taxon>
        <taxon>Ranunculales</taxon>
        <taxon>Circaeasteraceae</taxon>
        <taxon>Kingdonia</taxon>
    </lineage>
</organism>
<dbReference type="Proteomes" id="UP000541444">
    <property type="component" value="Unassembled WGS sequence"/>
</dbReference>
<reference evidence="3 4" key="1">
    <citation type="journal article" date="2020" name="IScience">
        <title>Genome Sequencing of the Endangered Kingdonia uniflora (Circaeasteraceae, Ranunculales) Reveals Potential Mechanisms of Evolutionary Specialization.</title>
        <authorList>
            <person name="Sun Y."/>
            <person name="Deng T."/>
            <person name="Zhang A."/>
            <person name="Moore M.J."/>
            <person name="Landis J.B."/>
            <person name="Lin N."/>
            <person name="Zhang H."/>
            <person name="Zhang X."/>
            <person name="Huang J."/>
            <person name="Zhang X."/>
            <person name="Sun H."/>
            <person name="Wang H."/>
        </authorList>
    </citation>
    <scope>NUCLEOTIDE SEQUENCE [LARGE SCALE GENOMIC DNA]</scope>
    <source>
        <strain evidence="3">TB1705</strain>
        <tissue evidence="3">Leaf</tissue>
    </source>
</reference>
<feature type="coiled-coil region" evidence="1">
    <location>
        <begin position="201"/>
        <end position="239"/>
    </location>
</feature>
<evidence type="ECO:0000313" key="4">
    <source>
        <dbReference type="Proteomes" id="UP000541444"/>
    </source>
</evidence>
<keyword evidence="4" id="KW-1185">Reference proteome</keyword>
<feature type="region of interest" description="Disordered" evidence="2">
    <location>
        <begin position="159"/>
        <end position="187"/>
    </location>
</feature>
<comment type="caution">
    <text evidence="3">The sequence shown here is derived from an EMBL/GenBank/DDBJ whole genome shotgun (WGS) entry which is preliminary data.</text>
</comment>
<sequence length="252" mass="29270">MYYNLGVTSRDDWRQFAGCATLLKSWIFAHFPKLAGIPKEMDSDACEHCTCWKWDVSVTDRYNGTTLLKFREAFDNYKLDDWKEFILKKFDRGRRVREGPLICTNGYFEWFAYASWTTIYPITVDLAADDDVRIHQRKEASVNKHSDTTVHQSEDIAEQYDASHHKHASLSPNAHDTMPTRGGSGGFDQQITILNDPLQKLKEYKEKESKANLNLREALKEKTSECDMLKETIEQMKEDIQLKRVVDEQCAL</sequence>
<dbReference type="AlphaFoldDB" id="A0A7J7NEC2"/>
<evidence type="ECO:0008006" key="5">
    <source>
        <dbReference type="Google" id="ProtNLM"/>
    </source>
</evidence>
<evidence type="ECO:0000313" key="3">
    <source>
        <dbReference type="EMBL" id="KAF6165322.1"/>
    </source>
</evidence>
<protein>
    <recommendedName>
        <fullName evidence="5">Aminotransferase-like plant mobile domain-containing protein</fullName>
    </recommendedName>
</protein>
<gene>
    <name evidence="3" type="ORF">GIB67_018766</name>
</gene>
<name>A0A7J7NEC2_9MAGN</name>
<evidence type="ECO:0000256" key="2">
    <source>
        <dbReference type="SAM" id="MobiDB-lite"/>
    </source>
</evidence>